<reference evidence="2" key="1">
    <citation type="submission" date="2023-07" db="EMBL/GenBank/DDBJ databases">
        <title>Genomic Encyclopedia of Type Strains, Phase IV (KMG-IV): sequencing the most valuable type-strain genomes for metagenomic binning, comparative biology and taxonomic classification.</title>
        <authorList>
            <person name="Goeker M."/>
        </authorList>
    </citation>
    <scope>NUCLEOTIDE SEQUENCE [LARGE SCALE GENOMIC DNA]</scope>
    <source>
        <strain evidence="2">DSM 21204</strain>
    </source>
</reference>
<name>A0ABU0LYY1_9BACT</name>
<evidence type="ECO:0000313" key="3">
    <source>
        <dbReference type="Proteomes" id="UP001240643"/>
    </source>
</evidence>
<protein>
    <submittedName>
        <fullName evidence="2">Phage-associated protein</fullName>
    </submittedName>
</protein>
<dbReference type="RefSeq" id="WP_256547407.1">
    <property type="nucleotide sequence ID" value="NZ_CP101809.1"/>
</dbReference>
<evidence type="ECO:0000259" key="1">
    <source>
        <dbReference type="Pfam" id="PF13274"/>
    </source>
</evidence>
<accession>A0ABU0LYY1</accession>
<organism evidence="2 3">
    <name type="scientific">Mycoplasmoides fastidiosum</name>
    <dbReference type="NCBI Taxonomy" id="92758"/>
    <lineage>
        <taxon>Bacteria</taxon>
        <taxon>Bacillati</taxon>
        <taxon>Mycoplasmatota</taxon>
        <taxon>Mycoplasmoidales</taxon>
        <taxon>Mycoplasmoidaceae</taxon>
        <taxon>Mycoplasmoides</taxon>
    </lineage>
</organism>
<gene>
    <name evidence="2" type="ORF">J2Z62_000337</name>
</gene>
<dbReference type="EMBL" id="JAUSWO010000001">
    <property type="protein sequence ID" value="MDQ0513899.1"/>
    <property type="molecule type" value="Genomic_DNA"/>
</dbReference>
<comment type="caution">
    <text evidence="2">The sequence shown here is derived from an EMBL/GenBank/DDBJ whole genome shotgun (WGS) entry which is preliminary data.</text>
</comment>
<sequence length="169" mass="20260">MTTKKNNVFGIINYILNFVYNKETDLFQTDEQTDETFDYLDFKHLKLQKILYFLFGFYYGKTKQELFDAEFIAYRYGPIIKPVYDKIKNTYVDEPLKNLEKDLFAKYSMEDLEMDRTVVNEILEKLLNFSTWRLVELSHLDGGPWDETKQSEVIDKAKILKYFDDAFID</sequence>
<dbReference type="Proteomes" id="UP001240643">
    <property type="component" value="Unassembled WGS sequence"/>
</dbReference>
<proteinExistence type="predicted"/>
<dbReference type="Pfam" id="PF13274">
    <property type="entry name" value="SocA_Panacea"/>
    <property type="match status" value="1"/>
</dbReference>
<evidence type="ECO:0000313" key="2">
    <source>
        <dbReference type="EMBL" id="MDQ0513899.1"/>
    </source>
</evidence>
<dbReference type="InterPro" id="IPR025272">
    <property type="entry name" value="SocA_Panacea"/>
</dbReference>
<feature type="domain" description="Antitoxin SocA-like Panacea" evidence="1">
    <location>
        <begin position="47"/>
        <end position="145"/>
    </location>
</feature>
<keyword evidence="3" id="KW-1185">Reference proteome</keyword>